<dbReference type="CDD" id="cd04590">
    <property type="entry name" value="CBS_pair_CorC_HlyC_assoc"/>
    <property type="match status" value="1"/>
</dbReference>
<dbReference type="PROSITE" id="PS51371">
    <property type="entry name" value="CBS"/>
    <property type="match status" value="1"/>
</dbReference>
<organism evidence="13 14">
    <name type="scientific">Magallana gigas</name>
    <name type="common">Pacific oyster</name>
    <name type="synonym">Crassostrea gigas</name>
    <dbReference type="NCBI Taxonomy" id="29159"/>
    <lineage>
        <taxon>Eukaryota</taxon>
        <taxon>Metazoa</taxon>
        <taxon>Spiralia</taxon>
        <taxon>Lophotrochozoa</taxon>
        <taxon>Mollusca</taxon>
        <taxon>Bivalvia</taxon>
        <taxon>Autobranchia</taxon>
        <taxon>Pteriomorphia</taxon>
        <taxon>Ostreida</taxon>
        <taxon>Ostreoidea</taxon>
        <taxon>Ostreidae</taxon>
        <taxon>Magallana</taxon>
    </lineage>
</organism>
<evidence type="ECO:0000256" key="3">
    <source>
        <dbReference type="ARBA" id="ARBA00022692"/>
    </source>
</evidence>
<comment type="similarity">
    <text evidence="2">Belongs to the ACDP family.</text>
</comment>
<dbReference type="OMA" id="EEHTYKK"/>
<evidence type="ECO:0000256" key="1">
    <source>
        <dbReference type="ARBA" id="ARBA00004141"/>
    </source>
</evidence>
<evidence type="ECO:0000256" key="10">
    <source>
        <dbReference type="SAM" id="Phobius"/>
    </source>
</evidence>
<evidence type="ECO:0000256" key="5">
    <source>
        <dbReference type="ARBA" id="ARBA00022989"/>
    </source>
</evidence>
<dbReference type="GO" id="GO:0005737">
    <property type="term" value="C:cytoplasm"/>
    <property type="evidence" value="ECO:0007669"/>
    <property type="project" value="TreeGrafter"/>
</dbReference>
<keyword evidence="3 8" id="KW-0812">Transmembrane</keyword>
<keyword evidence="14" id="KW-1185">Reference proteome</keyword>
<evidence type="ECO:0000256" key="7">
    <source>
        <dbReference type="PROSITE-ProRule" id="PRU00703"/>
    </source>
</evidence>
<dbReference type="PANTHER" id="PTHR12064">
    <property type="entry name" value="METAL TRANSPORTER CNNM"/>
    <property type="match status" value="1"/>
</dbReference>
<evidence type="ECO:0000259" key="12">
    <source>
        <dbReference type="PROSITE" id="PS51846"/>
    </source>
</evidence>
<evidence type="ECO:0000313" key="14">
    <source>
        <dbReference type="Proteomes" id="UP000005408"/>
    </source>
</evidence>
<accession>A0A8W8J976</accession>
<feature type="transmembrane region" description="Helical" evidence="10">
    <location>
        <begin position="145"/>
        <end position="169"/>
    </location>
</feature>
<feature type="domain" description="CNNM transmembrane" evidence="12">
    <location>
        <begin position="30"/>
        <end position="211"/>
    </location>
</feature>
<feature type="region of interest" description="Disordered" evidence="9">
    <location>
        <begin position="444"/>
        <end position="480"/>
    </location>
</feature>
<dbReference type="InterPro" id="IPR044751">
    <property type="entry name" value="Ion_transp-like_CBS"/>
</dbReference>
<evidence type="ECO:0000256" key="8">
    <source>
        <dbReference type="PROSITE-ProRule" id="PRU01193"/>
    </source>
</evidence>
<evidence type="ECO:0000256" key="6">
    <source>
        <dbReference type="ARBA" id="ARBA00023136"/>
    </source>
</evidence>
<dbReference type="PROSITE" id="PS51846">
    <property type="entry name" value="CNNM"/>
    <property type="match status" value="1"/>
</dbReference>
<dbReference type="GO" id="GO:0010960">
    <property type="term" value="P:magnesium ion homeostasis"/>
    <property type="evidence" value="ECO:0007669"/>
    <property type="project" value="InterPro"/>
</dbReference>
<evidence type="ECO:0000313" key="13">
    <source>
        <dbReference type="EnsemblMetazoa" id="G17718.1:cds"/>
    </source>
</evidence>
<dbReference type="InterPro" id="IPR046342">
    <property type="entry name" value="CBS_dom_sf"/>
</dbReference>
<dbReference type="PANTHER" id="PTHR12064:SF97">
    <property type="entry name" value="METAL TRANSPORTER CNNM-5"/>
    <property type="match status" value="1"/>
</dbReference>
<dbReference type="InterPro" id="IPR002550">
    <property type="entry name" value="CNNM"/>
</dbReference>
<keyword evidence="5 8" id="KW-1133">Transmembrane helix</keyword>
<comment type="subcellular location">
    <subcellularLocation>
        <location evidence="1">Membrane</location>
        <topology evidence="1">Multi-pass membrane protein</topology>
    </subcellularLocation>
</comment>
<dbReference type="Gene3D" id="3.10.580.10">
    <property type="entry name" value="CBS-domain"/>
    <property type="match status" value="1"/>
</dbReference>
<keyword evidence="7" id="KW-0129">CBS domain</keyword>
<dbReference type="EnsemblMetazoa" id="G17718.1">
    <property type="protein sequence ID" value="G17718.1:cds"/>
    <property type="gene ID" value="G17718"/>
</dbReference>
<dbReference type="InterPro" id="IPR000644">
    <property type="entry name" value="CBS_dom"/>
</dbReference>
<dbReference type="GO" id="GO:0030026">
    <property type="term" value="P:intracellular manganese ion homeostasis"/>
    <property type="evidence" value="ECO:0007669"/>
    <property type="project" value="TreeGrafter"/>
</dbReference>
<dbReference type="Proteomes" id="UP000005408">
    <property type="component" value="Unassembled WGS sequence"/>
</dbReference>
<dbReference type="GO" id="GO:0008340">
    <property type="term" value="P:determination of adult lifespan"/>
    <property type="evidence" value="ECO:0007669"/>
    <property type="project" value="UniProtKB-ARBA"/>
</dbReference>
<dbReference type="GO" id="GO:0016020">
    <property type="term" value="C:membrane"/>
    <property type="evidence" value="ECO:0007669"/>
    <property type="project" value="UniProtKB-SubCell"/>
</dbReference>
<dbReference type="OrthoDB" id="5353557at2759"/>
<dbReference type="SUPFAM" id="SSF54631">
    <property type="entry name" value="CBS-domain pair"/>
    <property type="match status" value="1"/>
</dbReference>
<evidence type="ECO:0000256" key="2">
    <source>
        <dbReference type="ARBA" id="ARBA00010484"/>
    </source>
</evidence>
<dbReference type="Pfam" id="PF01595">
    <property type="entry name" value="CNNM"/>
    <property type="match status" value="1"/>
</dbReference>
<name>A0A8W8J976_MAGGI</name>
<proteinExistence type="inferred from homology"/>
<sequence>MTNITCQLVVNAIICNGTTYVEEEEKLTYRDEWFWIYLGIYVGLVLVAGLMSGLTMGLLSLDLMTLQIMKEGGTPKQQRQARKILPIVKRHHLLLVTLLLANAGAVEAMPIFLDRISSPVIAIVVSVTAVLIFGEVVPQAICTRFGLAIGATLAPLVYVLMGLLFVVTWPLSKLLDCVLGEDHGTFFRRAQLKVLVDLHGPNSQANLSHQQEEDDDEPLSIDEVLIIKGALDMKNKTVRDAMLPLGDVFMIDADSAMDKPTMSKILHQAHSRVPVYEHHAGNVVGLLLVKNYIMLNPEDRTPVRDLLNDCTRSLLYVYDDMPLFDLLNIFQTGKSHLAFVRKHTEIKDIDEGYEVEISPESQEIIGIITLEDVIEELIQEEIIDETDVYVDIHQRIQVARAKKARLSMLNRLHSQDPDRSNLPSASNAAGFHISELDDICMTKSKSQPALKKSPVKRALSGSVPEDSNMHPNNYDEGDRAPLLSTVVFT</sequence>
<evidence type="ECO:0000256" key="9">
    <source>
        <dbReference type="SAM" id="MobiDB-lite"/>
    </source>
</evidence>
<dbReference type="GO" id="GO:0040018">
    <property type="term" value="P:positive regulation of multicellular organism growth"/>
    <property type="evidence" value="ECO:0007669"/>
    <property type="project" value="UniProtKB-ARBA"/>
</dbReference>
<evidence type="ECO:0000259" key="11">
    <source>
        <dbReference type="PROSITE" id="PS51371"/>
    </source>
</evidence>
<dbReference type="AlphaFoldDB" id="A0A8W8J976"/>
<feature type="transmembrane region" description="Helical" evidence="10">
    <location>
        <begin position="119"/>
        <end position="138"/>
    </location>
</feature>
<feature type="domain" description="CBS" evidence="11">
    <location>
        <begin position="310"/>
        <end position="385"/>
    </location>
</feature>
<dbReference type="GO" id="GO:1905941">
    <property type="term" value="P:positive regulation of gonad development"/>
    <property type="evidence" value="ECO:0007669"/>
    <property type="project" value="UniProtKB-ARBA"/>
</dbReference>
<evidence type="ECO:0000256" key="4">
    <source>
        <dbReference type="ARBA" id="ARBA00022737"/>
    </source>
</evidence>
<keyword evidence="6 8" id="KW-0472">Membrane</keyword>
<dbReference type="FunFam" id="3.10.580.10:FF:000006">
    <property type="entry name" value="DUF21 and CBS domain protein"/>
    <property type="match status" value="1"/>
</dbReference>
<dbReference type="GO" id="GO:0032026">
    <property type="term" value="P:response to magnesium ion"/>
    <property type="evidence" value="ECO:0007669"/>
    <property type="project" value="UniProtKB-ARBA"/>
</dbReference>
<keyword evidence="4" id="KW-0677">Repeat</keyword>
<reference evidence="13" key="1">
    <citation type="submission" date="2022-08" db="UniProtKB">
        <authorList>
            <consortium name="EnsemblMetazoa"/>
        </authorList>
    </citation>
    <scope>IDENTIFICATION</scope>
    <source>
        <strain evidence="13">05x7-T-G4-1.051#20</strain>
    </source>
</reference>
<feature type="transmembrane region" description="Helical" evidence="10">
    <location>
        <begin position="34"/>
        <end position="61"/>
    </location>
</feature>
<dbReference type="InterPro" id="IPR045095">
    <property type="entry name" value="ACDP"/>
</dbReference>
<protein>
    <submittedName>
        <fullName evidence="13">Uncharacterized protein</fullName>
    </submittedName>
</protein>